<comment type="caution">
    <text evidence="3">The sequence shown here is derived from an EMBL/GenBank/DDBJ whole genome shotgun (WGS) entry which is preliminary data.</text>
</comment>
<keyword evidence="2" id="KW-0472">Membrane</keyword>
<sequence length="522" mass="62355">MYKTILISIMAFLIIVFLILQIILSWKIMIKILRDKSTAIQNEVNTKLQKSDNVLNRFFNLSQHAKNDNFMHLYTNLSSLNLQMQNLKNQLKNSIISLKLATKKLKLLNLFSINKTIKKQHKEFNSLYLDFANKSNDLSKQLNTIDESWSKILDITTLLREYLNKNAINIKKLGPLTIQKINNLSNQLTEINDQKLDTDLDLIDDKIVSLEKKVLDLVLETDQVIDLEWMLFNNLPELLNKNPIENKNLIKSFESEILDYQKHDFNNLKKLALDTYHILYSSFKEIKTRKQVISFINNQKSKFLTLFSLISSYIHNDNHFSNNTDLMNIYQNYQNNYKNMMNTKDVPISKIIQNIEYFLTNTLLIIQFFNNFKNEQFFKKFIFSDFPKYFLQTHKIYFQLLENKSDFFNPRDFYHFDELDNLYKIYLDKLNENNIEINKFTYNSAKEILKNYSDKINYLINLYTKNKTYQQMCDFLIDKLKNINSDTIKINYQNAIYLYDSKDFLQAYEILDQINRNKKDKN</sequence>
<evidence type="ECO:0000256" key="2">
    <source>
        <dbReference type="SAM" id="Phobius"/>
    </source>
</evidence>
<reference evidence="3" key="1">
    <citation type="submission" date="2024-01" db="EMBL/GenBank/DDBJ databases">
        <title>Genome sequence of Mycoplasma ciconiae type strain DSM 25251.</title>
        <authorList>
            <person name="Spergser J."/>
        </authorList>
    </citation>
    <scope>NUCLEOTIDE SEQUENCE [LARGE SCALE GENOMIC DNA]</scope>
    <source>
        <strain evidence="3">DSM 25251</strain>
    </source>
</reference>
<evidence type="ECO:0000313" key="4">
    <source>
        <dbReference type="Proteomes" id="UP001344817"/>
    </source>
</evidence>
<dbReference type="RefSeq" id="WP_330500522.1">
    <property type="nucleotide sequence ID" value="NZ_JAZDWZ010000002.1"/>
</dbReference>
<gene>
    <name evidence="3" type="ORF">V2E24_00770</name>
</gene>
<keyword evidence="1" id="KW-0175">Coiled coil</keyword>
<name>A0ABU7MKQ6_9BACT</name>
<feature type="transmembrane region" description="Helical" evidence="2">
    <location>
        <begin position="6"/>
        <end position="26"/>
    </location>
</feature>
<protein>
    <submittedName>
        <fullName evidence="3">Uncharacterized protein</fullName>
    </submittedName>
</protein>
<evidence type="ECO:0000313" key="3">
    <source>
        <dbReference type="EMBL" id="MEE3928110.1"/>
    </source>
</evidence>
<keyword evidence="4" id="KW-1185">Reference proteome</keyword>
<dbReference type="EMBL" id="JAZDWZ010000002">
    <property type="protein sequence ID" value="MEE3928110.1"/>
    <property type="molecule type" value="Genomic_DNA"/>
</dbReference>
<dbReference type="Proteomes" id="UP001344817">
    <property type="component" value="Unassembled WGS sequence"/>
</dbReference>
<evidence type="ECO:0000256" key="1">
    <source>
        <dbReference type="SAM" id="Coils"/>
    </source>
</evidence>
<keyword evidence="2" id="KW-1133">Transmembrane helix</keyword>
<proteinExistence type="predicted"/>
<accession>A0ABU7MKQ6</accession>
<organism evidence="3 4">
    <name type="scientific">Mycoplasmopsis ciconiae</name>
    <dbReference type="NCBI Taxonomy" id="561067"/>
    <lineage>
        <taxon>Bacteria</taxon>
        <taxon>Bacillati</taxon>
        <taxon>Mycoplasmatota</taxon>
        <taxon>Mycoplasmoidales</taxon>
        <taxon>Metamycoplasmataceae</taxon>
        <taxon>Mycoplasmopsis</taxon>
    </lineage>
</organism>
<feature type="coiled-coil region" evidence="1">
    <location>
        <begin position="77"/>
        <end position="104"/>
    </location>
</feature>
<keyword evidence="2" id="KW-0812">Transmembrane</keyword>